<organism evidence="1 2">
    <name type="scientific">Lichtheimia ornata</name>
    <dbReference type="NCBI Taxonomy" id="688661"/>
    <lineage>
        <taxon>Eukaryota</taxon>
        <taxon>Fungi</taxon>
        <taxon>Fungi incertae sedis</taxon>
        <taxon>Mucoromycota</taxon>
        <taxon>Mucoromycotina</taxon>
        <taxon>Mucoromycetes</taxon>
        <taxon>Mucorales</taxon>
        <taxon>Lichtheimiaceae</taxon>
        <taxon>Lichtheimia</taxon>
    </lineage>
</organism>
<proteinExistence type="predicted"/>
<dbReference type="GeneID" id="83213701"/>
<dbReference type="RefSeq" id="XP_058342932.1">
    <property type="nucleotide sequence ID" value="XM_058486320.1"/>
</dbReference>
<keyword evidence="2" id="KW-1185">Reference proteome</keyword>
<name>A0AAD7V396_9FUNG</name>
<dbReference type="PANTHER" id="PTHR38926">
    <property type="entry name" value="F-BOX DOMAIN CONTAINING PROTEIN, EXPRESSED"/>
    <property type="match status" value="1"/>
</dbReference>
<evidence type="ECO:0000313" key="1">
    <source>
        <dbReference type="EMBL" id="KAJ8658019.1"/>
    </source>
</evidence>
<evidence type="ECO:0000313" key="2">
    <source>
        <dbReference type="Proteomes" id="UP001234581"/>
    </source>
</evidence>
<sequence>MSHSIWKDLCKQPVITASSHKQTTIVTNATTQLRQPIDSILTILSDRAIALSECANFDAALRDANAMQQLSPSSTLGYLCAAKIYIEQGKWRQAIDVCNKGLNVVDTNDSHYAMLQRAKNVSEQCAGKRIDFFKGLPVDIVIAKLVPLLVDDGYMDGLKPSPYLFVSHLWRDRIIESLGGLRIQIGSKEDDNLLPVIELAPHIKALHIRRYRKGTWLADLIGDNDFSSLQELHIEGFGSKHIGNFLASLKSISSTLTHLVMDMENGPMLGVPEIVLACPNLTMLRIIEPQDANVSLLLISTWPTLTTLSLTYTHTDITCEQIIAIWERFPSLKKLTLMPCTDIRSPFIVLDYRPTMKSLHLCMEGMGIQLIYSDEGCYSEEPGMTKLMISTDDMAEGPCKDTTSIIKQYHKTLEHLEWDMDTSEDTESIDDLHFPRLTKLGLFTCGWQILRNAPMLQELMFTSKTITTHPQVLDTIPQLLKSLDLKFIGALEYEHEASILRYLHRIAIQHQLRQLVIRFYNTDNEAILDAIFRHSHLEDLSVGVKKEWNYYRMQSFIHGLARSCPLLSSLELKCTNAPTTSSMNILKGLPNLNKLTFSINGTADIDSFWDAIESFPQLKCITINPSSIAQDARINHLKQQRPDIKVIIDKDAITV</sequence>
<dbReference type="AlphaFoldDB" id="A0AAD7V396"/>
<dbReference type="Gene3D" id="3.80.10.10">
    <property type="entry name" value="Ribonuclease Inhibitor"/>
    <property type="match status" value="1"/>
</dbReference>
<dbReference type="Gene3D" id="1.25.40.10">
    <property type="entry name" value="Tetratricopeptide repeat domain"/>
    <property type="match status" value="1"/>
</dbReference>
<comment type="caution">
    <text evidence="1">The sequence shown here is derived from an EMBL/GenBank/DDBJ whole genome shotgun (WGS) entry which is preliminary data.</text>
</comment>
<dbReference type="InterPro" id="IPR011990">
    <property type="entry name" value="TPR-like_helical_dom_sf"/>
</dbReference>
<dbReference type="InterPro" id="IPR032675">
    <property type="entry name" value="LRR_dom_sf"/>
</dbReference>
<dbReference type="SUPFAM" id="SSF52047">
    <property type="entry name" value="RNI-like"/>
    <property type="match status" value="2"/>
</dbReference>
<gene>
    <name evidence="1" type="ORF">O0I10_006290</name>
</gene>
<dbReference type="EMBL" id="JARTCD010000027">
    <property type="protein sequence ID" value="KAJ8658019.1"/>
    <property type="molecule type" value="Genomic_DNA"/>
</dbReference>
<reference evidence="1 2" key="1">
    <citation type="submission" date="2023-03" db="EMBL/GenBank/DDBJ databases">
        <title>Genome sequence of Lichtheimia ornata CBS 291.66.</title>
        <authorList>
            <person name="Mohabir J.T."/>
            <person name="Shea T.P."/>
            <person name="Kurbessoian T."/>
            <person name="Berby B."/>
            <person name="Fontaine J."/>
            <person name="Livny J."/>
            <person name="Gnirke A."/>
            <person name="Stajich J.E."/>
            <person name="Cuomo C.A."/>
        </authorList>
    </citation>
    <scope>NUCLEOTIDE SEQUENCE [LARGE SCALE GENOMIC DNA]</scope>
    <source>
        <strain evidence="1">CBS 291.66</strain>
    </source>
</reference>
<accession>A0AAD7V396</accession>
<dbReference type="PANTHER" id="PTHR38926:SF64">
    <property type="entry name" value="F-BOX DOMAIN-CONTAINING PROTEIN"/>
    <property type="match status" value="1"/>
</dbReference>
<dbReference type="SUPFAM" id="SSF48452">
    <property type="entry name" value="TPR-like"/>
    <property type="match status" value="1"/>
</dbReference>
<protein>
    <submittedName>
        <fullName evidence="1">Uncharacterized protein</fullName>
    </submittedName>
</protein>
<dbReference type="Proteomes" id="UP001234581">
    <property type="component" value="Unassembled WGS sequence"/>
</dbReference>